<comment type="caution">
    <text evidence="3">The sequence shown here is derived from an EMBL/GenBank/DDBJ whole genome shotgun (WGS) entry which is preliminary data.</text>
</comment>
<evidence type="ECO:0000256" key="1">
    <source>
        <dbReference type="SAM" id="MobiDB-lite"/>
    </source>
</evidence>
<organism evidence="3">
    <name type="scientific">Streptomyces sp. SID12501</name>
    <dbReference type="NCBI Taxonomy" id="2706042"/>
    <lineage>
        <taxon>Bacteria</taxon>
        <taxon>Bacillati</taxon>
        <taxon>Actinomycetota</taxon>
        <taxon>Actinomycetes</taxon>
        <taxon>Kitasatosporales</taxon>
        <taxon>Streptomycetaceae</taxon>
        <taxon>Streptomyces</taxon>
    </lineage>
</organism>
<keyword evidence="2" id="KW-0472">Membrane</keyword>
<reference evidence="3" key="1">
    <citation type="submission" date="2020-01" db="EMBL/GenBank/DDBJ databases">
        <title>Insect and environment-associated Actinomycetes.</title>
        <authorList>
            <person name="Currrie C."/>
            <person name="Chevrette M."/>
            <person name="Carlson C."/>
            <person name="Stubbendieck R."/>
            <person name="Wendt-Pienkowski E."/>
        </authorList>
    </citation>
    <scope>NUCLEOTIDE SEQUENCE</scope>
    <source>
        <strain evidence="3">SID12501</strain>
    </source>
</reference>
<feature type="transmembrane region" description="Helical" evidence="2">
    <location>
        <begin position="31"/>
        <end position="51"/>
    </location>
</feature>
<evidence type="ECO:0000256" key="2">
    <source>
        <dbReference type="SAM" id="Phobius"/>
    </source>
</evidence>
<protein>
    <submittedName>
        <fullName evidence="3">Uncharacterized protein</fullName>
    </submittedName>
</protein>
<feature type="compositionally biased region" description="Low complexity" evidence="1">
    <location>
        <begin position="50"/>
        <end position="70"/>
    </location>
</feature>
<dbReference type="EMBL" id="JAAGLU010000020">
    <property type="protein sequence ID" value="NEC88766.1"/>
    <property type="molecule type" value="Genomic_DNA"/>
</dbReference>
<gene>
    <name evidence="3" type="ORF">G3I71_23805</name>
</gene>
<feature type="region of interest" description="Disordered" evidence="1">
    <location>
        <begin position="47"/>
        <end position="70"/>
    </location>
</feature>
<evidence type="ECO:0000313" key="3">
    <source>
        <dbReference type="EMBL" id="NEC88766.1"/>
    </source>
</evidence>
<dbReference type="AlphaFoldDB" id="A0A6B3BWY7"/>
<keyword evidence="2" id="KW-0812">Transmembrane</keyword>
<dbReference type="RefSeq" id="WP_164317055.1">
    <property type="nucleotide sequence ID" value="NZ_JAAGLU010000020.1"/>
</dbReference>
<sequence length="70" mass="7405">MLAFVAAALFAIAFIIRVTETSTDVIFSPTSLMLVGLAFLAAHSAGLGSGWSTRRSSTRGNSTRRSGSRR</sequence>
<accession>A0A6B3BWY7</accession>
<keyword evidence="2" id="KW-1133">Transmembrane helix</keyword>
<proteinExistence type="predicted"/>
<name>A0A6B3BWY7_9ACTN</name>